<name>F8F7J9_PAEMK</name>
<protein>
    <submittedName>
        <fullName evidence="1">Uncharacterized protein</fullName>
    </submittedName>
</protein>
<reference evidence="1 2" key="2">
    <citation type="journal article" date="2013" name="Genome Announc.">
        <title>Genome Sequence of Growth-Improving Paenibacillus mucilaginosus Strain KNP414.</title>
        <authorList>
            <person name="Lu J.J."/>
            <person name="Wang J.F."/>
            <person name="Hu X.F."/>
        </authorList>
    </citation>
    <scope>NUCLEOTIDE SEQUENCE [LARGE SCALE GENOMIC DNA]</scope>
    <source>
        <strain evidence="1 2">KNP414</strain>
    </source>
</reference>
<evidence type="ECO:0000313" key="2">
    <source>
        <dbReference type="Proteomes" id="UP000006620"/>
    </source>
</evidence>
<reference evidence="2" key="1">
    <citation type="submission" date="2011-06" db="EMBL/GenBank/DDBJ databases">
        <title>Complete genome sequence of Paenibacillus mucilaginosus KNP414.</title>
        <authorList>
            <person name="Wang J."/>
            <person name="Hu S."/>
            <person name="Hu X."/>
            <person name="Zhang B."/>
            <person name="Dong D."/>
            <person name="Zhang S."/>
            <person name="Zhao K."/>
            <person name="Wu D."/>
        </authorList>
    </citation>
    <scope>NUCLEOTIDE SEQUENCE [LARGE SCALE GENOMIC DNA]</scope>
    <source>
        <strain evidence="2">KNP414</strain>
    </source>
</reference>
<dbReference type="Proteomes" id="UP000006620">
    <property type="component" value="Chromosome"/>
</dbReference>
<dbReference type="EMBL" id="CP002869">
    <property type="protein sequence ID" value="AEI39484.1"/>
    <property type="molecule type" value="Genomic_DNA"/>
</dbReference>
<accession>F8F7J9</accession>
<sequence length="43" mass="5308">MMFWIAYTLEMKKNHSVDYLSDVLYYKISEFYPLLKLSDVFHQ</sequence>
<dbReference type="HOGENOM" id="CLU_3236982_0_0_9"/>
<dbReference type="KEGG" id="pms:KNP414_00894"/>
<dbReference type="AlphaFoldDB" id="F8F7J9"/>
<proteinExistence type="predicted"/>
<gene>
    <name evidence="1" type="ordered locus">KNP414_00894</name>
</gene>
<evidence type="ECO:0000313" key="1">
    <source>
        <dbReference type="EMBL" id="AEI39484.1"/>
    </source>
</evidence>
<organism evidence="1 2">
    <name type="scientific">Paenibacillus mucilaginosus (strain KNP414)</name>
    <dbReference type="NCBI Taxonomy" id="1036673"/>
    <lineage>
        <taxon>Bacteria</taxon>
        <taxon>Bacillati</taxon>
        <taxon>Bacillota</taxon>
        <taxon>Bacilli</taxon>
        <taxon>Bacillales</taxon>
        <taxon>Paenibacillaceae</taxon>
        <taxon>Paenibacillus</taxon>
    </lineage>
</organism>